<feature type="transmembrane region" description="Helical" evidence="1">
    <location>
        <begin position="12"/>
        <end position="30"/>
    </location>
</feature>
<keyword evidence="1" id="KW-0472">Membrane</keyword>
<protein>
    <recommendedName>
        <fullName evidence="2">DUF6311 domain-containing protein</fullName>
    </recommendedName>
</protein>
<gene>
    <name evidence="3" type="ORF">HHU12_00295</name>
</gene>
<feature type="transmembrane region" description="Helical" evidence="1">
    <location>
        <begin position="97"/>
        <end position="116"/>
    </location>
</feature>
<evidence type="ECO:0000313" key="4">
    <source>
        <dbReference type="Proteomes" id="UP000576082"/>
    </source>
</evidence>
<dbReference type="EMBL" id="JABANE010000001">
    <property type="protein sequence ID" value="NME66391.1"/>
    <property type="molecule type" value="Genomic_DNA"/>
</dbReference>
<organism evidence="3 4">
    <name type="scientific">Flammeovirga aprica JL-4</name>
    <dbReference type="NCBI Taxonomy" id="694437"/>
    <lineage>
        <taxon>Bacteria</taxon>
        <taxon>Pseudomonadati</taxon>
        <taxon>Bacteroidota</taxon>
        <taxon>Cytophagia</taxon>
        <taxon>Cytophagales</taxon>
        <taxon>Flammeovirgaceae</taxon>
        <taxon>Flammeovirga</taxon>
    </lineage>
</organism>
<feature type="transmembrane region" description="Helical" evidence="1">
    <location>
        <begin position="277"/>
        <end position="294"/>
    </location>
</feature>
<dbReference type="Pfam" id="PF19830">
    <property type="entry name" value="DUF6311"/>
    <property type="match status" value="1"/>
</dbReference>
<dbReference type="Proteomes" id="UP000576082">
    <property type="component" value="Unassembled WGS sequence"/>
</dbReference>
<dbReference type="InterPro" id="IPR046278">
    <property type="entry name" value="DUF6311"/>
</dbReference>
<feature type="domain" description="DUF6311" evidence="2">
    <location>
        <begin position="19"/>
        <end position="236"/>
    </location>
</feature>
<dbReference type="AlphaFoldDB" id="A0A7X9RRY4"/>
<feature type="transmembrane region" description="Helical" evidence="1">
    <location>
        <begin position="219"/>
        <end position="238"/>
    </location>
</feature>
<comment type="caution">
    <text evidence="3">The sequence shown here is derived from an EMBL/GenBank/DDBJ whole genome shotgun (WGS) entry which is preliminary data.</text>
</comment>
<reference evidence="3 4" key="1">
    <citation type="submission" date="2020-04" db="EMBL/GenBank/DDBJ databases">
        <title>Flammeovirga sp. SR4, a novel species isolated from seawater.</title>
        <authorList>
            <person name="Wang X."/>
        </authorList>
    </citation>
    <scope>NUCLEOTIDE SEQUENCE [LARGE SCALE GENOMIC DNA]</scope>
    <source>
        <strain evidence="3 4">ATCC 23126</strain>
    </source>
</reference>
<evidence type="ECO:0000259" key="2">
    <source>
        <dbReference type="Pfam" id="PF19830"/>
    </source>
</evidence>
<accession>A0A7X9RRY4</accession>
<proteinExistence type="predicted"/>
<feature type="transmembrane region" description="Helical" evidence="1">
    <location>
        <begin position="366"/>
        <end position="383"/>
    </location>
</feature>
<name>A0A7X9RRY4_9BACT</name>
<evidence type="ECO:0000313" key="3">
    <source>
        <dbReference type="EMBL" id="NME66391.1"/>
    </source>
</evidence>
<dbReference type="RefSeq" id="WP_169654163.1">
    <property type="nucleotide sequence ID" value="NZ_JABANE010000001.1"/>
</dbReference>
<keyword evidence="1" id="KW-1133">Transmembrane helix</keyword>
<feature type="transmembrane region" description="Helical" evidence="1">
    <location>
        <begin position="341"/>
        <end position="359"/>
    </location>
</feature>
<evidence type="ECO:0000256" key="1">
    <source>
        <dbReference type="SAM" id="Phobius"/>
    </source>
</evidence>
<keyword evidence="1" id="KW-0812">Transmembrane</keyword>
<feature type="transmembrane region" description="Helical" evidence="1">
    <location>
        <begin position="301"/>
        <end position="321"/>
    </location>
</feature>
<keyword evidence="4" id="KW-1185">Reference proteome</keyword>
<dbReference type="PROSITE" id="PS51257">
    <property type="entry name" value="PROKAR_LIPOPROTEIN"/>
    <property type="match status" value="1"/>
</dbReference>
<sequence>MKETINKQTHFSTGLLTLSCVLFFLLQKIITSPNHFLLFKGGDALKNYFLYAFVSKYGNLENINFPFGESILYTDSVVLLSSINHFISKYFVDISDYSIGILHLEMLAVFFIGYTYSYKIFRVYKIDRTTAVLSSLLLTLGTPSNSRILLHFGLVFIGLMPCLVYYIITFKNKKRQNSLIIFLINIGGYFLHGYVGTLFSGLTIFYFITESILNKNKHFIYSALGIIPTLIFTSAVYFTDTNLWRSQRPSGLFDYIINLDRISPFTLRDEVSIHESLLFNFWFYSLVLLAFIYFKKVKLKPALPFFIVGFIFIVYGTSVFLRFSFVLELLPELQQLRDLQRFGWVSYFIISVGVIRVSYTFLNKKILLTILCLGLLESIYFMAKVEGEIQYDKNVFNLQLYDFEDQINTNLTSSIIIHADTTVHLDQLADLQYQLAYKFGISPINNYLSRPSLEERNIQKQFTIPFIKPKKPSILNYINPDEEVIILGDTLKEQYKPTQIFNHAVYSCKLNKLIPQPVSLDSIRDNALYVDSLSQNSLYHIRNEIKKGWTVDAFFKGKIASIPMDILDTTKVYQLNIWLYHFHQDSLIFDKLVLYQGTKRISGIEHLNEYDVLSEKRGRLSMNFKIPNHSRDSLYLFAERSFKQSPFIIDRLSEKINAQKRRKQPLVFNELTISEIPSKKKKKVIVTQDK</sequence>
<feature type="transmembrane region" description="Helical" evidence="1">
    <location>
        <begin position="148"/>
        <end position="168"/>
    </location>
</feature>
<feature type="transmembrane region" description="Helical" evidence="1">
    <location>
        <begin position="180"/>
        <end position="207"/>
    </location>
</feature>